<dbReference type="Pfam" id="PF09084">
    <property type="entry name" value="NMT1"/>
    <property type="match status" value="1"/>
</dbReference>
<keyword evidence="1" id="KW-0732">Signal</keyword>
<accession>A0A5N3P408</accession>
<dbReference type="InterPro" id="IPR015168">
    <property type="entry name" value="SsuA/THI5"/>
</dbReference>
<feature type="domain" description="SsuA/THI5-like" evidence="2">
    <location>
        <begin position="46"/>
        <end position="251"/>
    </location>
</feature>
<proteinExistence type="predicted"/>
<dbReference type="GO" id="GO:0009228">
    <property type="term" value="P:thiamine biosynthetic process"/>
    <property type="evidence" value="ECO:0007669"/>
    <property type="project" value="InterPro"/>
</dbReference>
<dbReference type="OrthoDB" id="6522570at2"/>
<name>A0A5N3P408_9HYPH</name>
<keyword evidence="4" id="KW-1185">Reference proteome</keyword>
<evidence type="ECO:0000313" key="3">
    <source>
        <dbReference type="EMBL" id="KAB0264453.1"/>
    </source>
</evidence>
<feature type="signal peptide" evidence="1">
    <location>
        <begin position="1"/>
        <end position="27"/>
    </location>
</feature>
<evidence type="ECO:0000259" key="2">
    <source>
        <dbReference type="Pfam" id="PF09084"/>
    </source>
</evidence>
<organism evidence="3 4">
    <name type="scientific">Microvirga brassicacearum</name>
    <dbReference type="NCBI Taxonomy" id="2580413"/>
    <lineage>
        <taxon>Bacteria</taxon>
        <taxon>Pseudomonadati</taxon>
        <taxon>Pseudomonadota</taxon>
        <taxon>Alphaproteobacteria</taxon>
        <taxon>Hyphomicrobiales</taxon>
        <taxon>Methylobacteriaceae</taxon>
        <taxon>Microvirga</taxon>
    </lineage>
</organism>
<sequence length="342" mass="36513">MGNRRGFFSICAAVVACGLSGIAPAGAQSPKDITVVFPSPGGVGYYPFYVAMGEGYFEKEGLRVRPESVNGSGQVLQMLAAGQAQIGHPGPGPLLAARASGLDMVFLYNNFAKSQFGLVVKEDSTFKTPDQLKGKKIGVGTADGAEVAFVRAILDDLKMKEGTDYEFLTVGDGGMATAAFMRGDIDAYASGTRDAAILRLRGVPLREITPEKFLAYFGNGYVTSRDFINKDPEALKGFGRALVKGSVFAADPANKDKVLTHAKLGNPQEGEDKAFSGALFEAMKGRVTPADLSNGWGYHHPEQWDLWQKALVASGALKAPLPDLQKAYTNQFVKDWNTGIAQ</sequence>
<dbReference type="PANTHER" id="PTHR31528">
    <property type="entry name" value="4-AMINO-5-HYDROXYMETHYL-2-METHYLPYRIMIDINE PHOSPHATE SYNTHASE THI11-RELATED"/>
    <property type="match status" value="1"/>
</dbReference>
<dbReference type="SUPFAM" id="SSF53850">
    <property type="entry name" value="Periplasmic binding protein-like II"/>
    <property type="match status" value="1"/>
</dbReference>
<dbReference type="Gene3D" id="3.40.190.10">
    <property type="entry name" value="Periplasmic binding protein-like II"/>
    <property type="match status" value="2"/>
</dbReference>
<protein>
    <submittedName>
        <fullName evidence="3">ABC transporter substrate-binding protein</fullName>
    </submittedName>
</protein>
<dbReference type="InterPro" id="IPR027939">
    <property type="entry name" value="NMT1/THI5"/>
</dbReference>
<dbReference type="Proteomes" id="UP000325684">
    <property type="component" value="Unassembled WGS sequence"/>
</dbReference>
<dbReference type="PANTHER" id="PTHR31528:SF15">
    <property type="entry name" value="RIBOFLAVIN-BINDING PROTEIN RIBY"/>
    <property type="match status" value="1"/>
</dbReference>
<gene>
    <name evidence="3" type="ORF">FEZ63_22730</name>
</gene>
<reference evidence="3 4" key="1">
    <citation type="journal article" date="2019" name="Microorganisms">
        <title>Genome Insights into the Novel Species Microvirga brassicacearum, a Rapeseed Endophyte with Biotechnological Potential.</title>
        <authorList>
            <person name="Jimenez-Gomez A."/>
            <person name="Saati-Santamaria Z."/>
            <person name="Igual J.M."/>
            <person name="Rivas R."/>
            <person name="Mateos P.F."/>
            <person name="Garcia-Fraile P."/>
        </authorList>
    </citation>
    <scope>NUCLEOTIDE SEQUENCE [LARGE SCALE GENOMIC DNA]</scope>
    <source>
        <strain evidence="3 4">CDVBN77</strain>
    </source>
</reference>
<dbReference type="PROSITE" id="PS51257">
    <property type="entry name" value="PROKAR_LIPOPROTEIN"/>
    <property type="match status" value="1"/>
</dbReference>
<evidence type="ECO:0000256" key="1">
    <source>
        <dbReference type="SAM" id="SignalP"/>
    </source>
</evidence>
<comment type="caution">
    <text evidence="3">The sequence shown here is derived from an EMBL/GenBank/DDBJ whole genome shotgun (WGS) entry which is preliminary data.</text>
</comment>
<dbReference type="EMBL" id="VCMV01000071">
    <property type="protein sequence ID" value="KAB0264453.1"/>
    <property type="molecule type" value="Genomic_DNA"/>
</dbReference>
<feature type="chain" id="PRO_5024416553" evidence="1">
    <location>
        <begin position="28"/>
        <end position="342"/>
    </location>
</feature>
<dbReference type="RefSeq" id="WP_150949203.1">
    <property type="nucleotide sequence ID" value="NZ_VCMV01000071.1"/>
</dbReference>
<dbReference type="AlphaFoldDB" id="A0A5N3P408"/>
<evidence type="ECO:0000313" key="4">
    <source>
        <dbReference type="Proteomes" id="UP000325684"/>
    </source>
</evidence>